<dbReference type="Proteomes" id="UP001162483">
    <property type="component" value="Unassembled WGS sequence"/>
</dbReference>
<reference evidence="1" key="1">
    <citation type="submission" date="2023-05" db="EMBL/GenBank/DDBJ databases">
        <authorList>
            <person name="Stuckert A."/>
        </authorList>
    </citation>
    <scope>NUCLEOTIDE SEQUENCE</scope>
</reference>
<organism evidence="1 2">
    <name type="scientific">Staurois parvus</name>
    <dbReference type="NCBI Taxonomy" id="386267"/>
    <lineage>
        <taxon>Eukaryota</taxon>
        <taxon>Metazoa</taxon>
        <taxon>Chordata</taxon>
        <taxon>Craniata</taxon>
        <taxon>Vertebrata</taxon>
        <taxon>Euteleostomi</taxon>
        <taxon>Amphibia</taxon>
        <taxon>Batrachia</taxon>
        <taxon>Anura</taxon>
        <taxon>Neobatrachia</taxon>
        <taxon>Ranoidea</taxon>
        <taxon>Ranidae</taxon>
        <taxon>Staurois</taxon>
    </lineage>
</organism>
<gene>
    <name evidence="1" type="ORF">SPARVUS_LOCUS16176570</name>
</gene>
<accession>A0ABN9HIT6</accession>
<proteinExistence type="predicted"/>
<name>A0ABN9HIT6_9NEOB</name>
<keyword evidence="2" id="KW-1185">Reference proteome</keyword>
<dbReference type="EMBL" id="CATNWA010021199">
    <property type="protein sequence ID" value="CAI9621704.1"/>
    <property type="molecule type" value="Genomic_DNA"/>
</dbReference>
<comment type="caution">
    <text evidence="1">The sequence shown here is derived from an EMBL/GenBank/DDBJ whole genome shotgun (WGS) entry which is preliminary data.</text>
</comment>
<protein>
    <submittedName>
        <fullName evidence="1">Uncharacterized protein</fullName>
    </submittedName>
</protein>
<sequence length="51" mass="6141">MFCVLWGTRYSECRVLGLAYKRTGFGRRDEEELRRSHYTELTSEVRLKNVK</sequence>
<evidence type="ECO:0000313" key="1">
    <source>
        <dbReference type="EMBL" id="CAI9621704.1"/>
    </source>
</evidence>
<feature type="non-terminal residue" evidence="1">
    <location>
        <position position="51"/>
    </location>
</feature>
<evidence type="ECO:0000313" key="2">
    <source>
        <dbReference type="Proteomes" id="UP001162483"/>
    </source>
</evidence>